<feature type="region of interest" description="Disordered" evidence="1">
    <location>
        <begin position="291"/>
        <end position="435"/>
    </location>
</feature>
<gene>
    <name evidence="3" type="ORF">DHEL01_v204306</name>
</gene>
<feature type="compositionally biased region" description="Low complexity" evidence="1">
    <location>
        <begin position="413"/>
        <end position="425"/>
    </location>
</feature>
<feature type="compositionally biased region" description="Low complexity" evidence="1">
    <location>
        <begin position="374"/>
        <end position="402"/>
    </location>
</feature>
<evidence type="ECO:0000313" key="4">
    <source>
        <dbReference type="Proteomes" id="UP000094444"/>
    </source>
</evidence>
<dbReference type="Proteomes" id="UP000094444">
    <property type="component" value="Unassembled WGS sequence"/>
</dbReference>
<evidence type="ECO:0000313" key="3">
    <source>
        <dbReference type="EMBL" id="POS77304.1"/>
    </source>
</evidence>
<keyword evidence="2" id="KW-0732">Signal</keyword>
<reference evidence="3" key="1">
    <citation type="submission" date="2017-09" db="EMBL/GenBank/DDBJ databases">
        <title>Polyketide synthases of a Diaporthe helianthi virulent isolate.</title>
        <authorList>
            <person name="Baroncelli R."/>
        </authorList>
    </citation>
    <scope>NUCLEOTIDE SEQUENCE [LARGE SCALE GENOMIC DNA]</scope>
    <source>
        <strain evidence="3">7/96</strain>
    </source>
</reference>
<accession>A0A2P5I4A5</accession>
<name>A0A2P5I4A5_DIAHE</name>
<dbReference type="STRING" id="158607.A0A2P5I4A5"/>
<feature type="compositionally biased region" description="Low complexity" evidence="1">
    <location>
        <begin position="294"/>
        <end position="308"/>
    </location>
</feature>
<feature type="signal peptide" evidence="2">
    <location>
        <begin position="1"/>
        <end position="21"/>
    </location>
</feature>
<dbReference type="InParanoid" id="A0A2P5I4A5"/>
<dbReference type="AlphaFoldDB" id="A0A2P5I4A5"/>
<protein>
    <submittedName>
        <fullName evidence="3">Uncharacterized protein</fullName>
    </submittedName>
</protein>
<dbReference type="OrthoDB" id="5244942at2759"/>
<keyword evidence="4" id="KW-1185">Reference proteome</keyword>
<feature type="compositionally biased region" description="Polar residues" evidence="1">
    <location>
        <begin position="354"/>
        <end position="372"/>
    </location>
</feature>
<organism evidence="3 4">
    <name type="scientific">Diaporthe helianthi</name>
    <dbReference type="NCBI Taxonomy" id="158607"/>
    <lineage>
        <taxon>Eukaryota</taxon>
        <taxon>Fungi</taxon>
        <taxon>Dikarya</taxon>
        <taxon>Ascomycota</taxon>
        <taxon>Pezizomycotina</taxon>
        <taxon>Sordariomycetes</taxon>
        <taxon>Sordariomycetidae</taxon>
        <taxon>Diaporthales</taxon>
        <taxon>Diaporthaceae</taxon>
        <taxon>Diaporthe</taxon>
    </lineage>
</organism>
<sequence length="611" mass="62884">MAFPRLPLILAAVVMLRRVDGQGGCVEDNCYKGKTPSERLSLYWNPAGAEECSEHFVTTVVPAPMTATVTITSNIADITTITGAPIATGVIIPFGAIPTYIVRACYGDISYRFESACSCIEAGPTTTIIAQPTITNTVIFPLTAGPGSVLPPFSPLPPASPVVPVSPPSPFLPQPLPTLPASGSLPLLSGLAEPTCVPIPGPVIVTVQVDTLYMTLTMAGSTLCIGNTTSPPAPSSGCNCPSSVTLSSSAPVFSSSVTWLANTASSTSSGSFSTVLRTSFAGPGFSNISSAVATSGPSTSEEQSTSTPARNTFVTSQDSVRSTADAPSTESSLVEPSSTELSPSPSSIEEVSSTADAESSTVESSNVGTSTPVAAESSTAEPSSTETSESAPSSTLEPLSSSVDPLISTLVPSTTTTASSQTPSTGISTSATAGPTHFIPHGPVVLLQVASGTLQGQYIASDQPTEDRPTNLRSHTTADTDLATVWTLDAPTGILFQQISDGDGDWWGAWFGFGSRSQWSSIQMLPADTVVSWLVLGAPVSLKAPLRCVIDYTASNVISCGQQLWTRLVLSDKCGWAVTTPFNPTYAAACPGSEELVLEAILVNPEEEGIS</sequence>
<dbReference type="EMBL" id="MAVT02000282">
    <property type="protein sequence ID" value="POS77304.1"/>
    <property type="molecule type" value="Genomic_DNA"/>
</dbReference>
<comment type="caution">
    <text evidence="3">The sequence shown here is derived from an EMBL/GenBank/DDBJ whole genome shotgun (WGS) entry which is preliminary data.</text>
</comment>
<feature type="compositionally biased region" description="Low complexity" evidence="1">
    <location>
        <begin position="327"/>
        <end position="353"/>
    </location>
</feature>
<feature type="compositionally biased region" description="Polar residues" evidence="1">
    <location>
        <begin position="309"/>
        <end position="326"/>
    </location>
</feature>
<proteinExistence type="predicted"/>
<evidence type="ECO:0000256" key="2">
    <source>
        <dbReference type="SAM" id="SignalP"/>
    </source>
</evidence>
<evidence type="ECO:0000256" key="1">
    <source>
        <dbReference type="SAM" id="MobiDB-lite"/>
    </source>
</evidence>
<feature type="chain" id="PRO_5015125630" evidence="2">
    <location>
        <begin position="22"/>
        <end position="611"/>
    </location>
</feature>